<proteinExistence type="predicted"/>
<evidence type="ECO:0000313" key="1">
    <source>
        <dbReference type="Proteomes" id="UP000035680"/>
    </source>
</evidence>
<accession>A0A0K0F3D0</accession>
<reference evidence="2" key="2">
    <citation type="submission" date="2015-08" db="UniProtKB">
        <authorList>
            <consortium name="WormBaseParasite"/>
        </authorList>
    </citation>
    <scope>IDENTIFICATION</scope>
</reference>
<organism evidence="1 2">
    <name type="scientific">Strongyloides venezuelensis</name>
    <name type="common">Threadworm</name>
    <dbReference type="NCBI Taxonomy" id="75913"/>
    <lineage>
        <taxon>Eukaryota</taxon>
        <taxon>Metazoa</taxon>
        <taxon>Ecdysozoa</taxon>
        <taxon>Nematoda</taxon>
        <taxon>Chromadorea</taxon>
        <taxon>Rhabditida</taxon>
        <taxon>Tylenchina</taxon>
        <taxon>Panagrolaimomorpha</taxon>
        <taxon>Strongyloidoidea</taxon>
        <taxon>Strongyloididae</taxon>
        <taxon>Strongyloides</taxon>
    </lineage>
</organism>
<dbReference type="AlphaFoldDB" id="A0A0K0F3D0"/>
<reference evidence="1" key="1">
    <citation type="submission" date="2014-07" db="EMBL/GenBank/DDBJ databases">
        <authorList>
            <person name="Martin A.A"/>
            <person name="De Silva N."/>
        </authorList>
    </citation>
    <scope>NUCLEOTIDE SEQUENCE</scope>
</reference>
<protein>
    <submittedName>
        <fullName evidence="2">LRR containing protein</fullName>
    </submittedName>
</protein>
<evidence type="ECO:0000313" key="2">
    <source>
        <dbReference type="WBParaSite" id="SVE_0331300.1"/>
    </source>
</evidence>
<dbReference type="Proteomes" id="UP000035680">
    <property type="component" value="Unassembled WGS sequence"/>
</dbReference>
<keyword evidence="1" id="KW-1185">Reference proteome</keyword>
<sequence>MSDKCDYDSEKKLQLMELTVASVKVNNNDADKIEIKYIIDPESKQVIPSSLSFQPIHIAFNKLEDYENFLQLFDFSRLLILNFYINGNTEVIRIFNKYNTVPNSLFSLSVTDPGVSNANDSKDILDLIGNVENSNEIHLELNFPLQHFPEDFTFPVMKSLKVINIKELNGTQFLNRRIISHLIDTCSNLRSFRISAKNKGIYYEIMKLLFARQALSVAYGCKNISFDAQFSMERDLSPITVYFYRSLFEDKLFEVSSLCFPIDNKKLGYSFYGSKKCYTCNNEHVVNILFEIES</sequence>
<name>A0A0K0F3D0_STRVS</name>
<dbReference type="WBParaSite" id="SVE_0331300.1">
    <property type="protein sequence ID" value="SVE_0331300.1"/>
    <property type="gene ID" value="SVE_0331300"/>
</dbReference>